<evidence type="ECO:0000313" key="2">
    <source>
        <dbReference type="EMBL" id="CDJ59190.1"/>
    </source>
</evidence>
<dbReference type="OMA" id="HVKERPH"/>
<reference evidence="2" key="2">
    <citation type="submission" date="2013-10" db="EMBL/GenBank/DDBJ databases">
        <authorList>
            <person name="Aslett M."/>
        </authorList>
    </citation>
    <scope>NUCLEOTIDE SEQUENCE [LARGE SCALE GENOMIC DNA]</scope>
    <source>
        <strain evidence="2">Weybridge</strain>
    </source>
</reference>
<feature type="region of interest" description="Disordered" evidence="1">
    <location>
        <begin position="56"/>
        <end position="148"/>
    </location>
</feature>
<sequence>MRRTNVSNIRLQYRIDTWREELEYMRELLNMRMVLTANQQQQSDIMGPMQAPLQASSSSQFLQVPQGATSVGLQENRASSPAYTVDTAGSPRAKERPHRSRLYPSSYNDAPSPSLVSSNPQSALSSPELAMQSTPELPHKKRSLAEQELDELSCAAEQLTLSMKLSLPPSQSEQEKP</sequence>
<dbReference type="Proteomes" id="UP000030763">
    <property type="component" value="Unassembled WGS sequence"/>
</dbReference>
<proteinExistence type="predicted"/>
<organism evidence="2 3">
    <name type="scientific">Eimeria maxima</name>
    <name type="common">Coccidian parasite</name>
    <dbReference type="NCBI Taxonomy" id="5804"/>
    <lineage>
        <taxon>Eukaryota</taxon>
        <taxon>Sar</taxon>
        <taxon>Alveolata</taxon>
        <taxon>Apicomplexa</taxon>
        <taxon>Conoidasida</taxon>
        <taxon>Coccidia</taxon>
        <taxon>Eucoccidiorida</taxon>
        <taxon>Eimeriorina</taxon>
        <taxon>Eimeriidae</taxon>
        <taxon>Eimeria</taxon>
    </lineage>
</organism>
<accession>U6MBZ7</accession>
<name>U6MBZ7_EIMMA</name>
<dbReference type="RefSeq" id="XP_013335838.1">
    <property type="nucleotide sequence ID" value="XM_013480384.1"/>
</dbReference>
<dbReference type="AlphaFoldDB" id="U6MBZ7"/>
<dbReference type="VEuPathDB" id="ToxoDB:EMWEY_00020390"/>
<feature type="compositionally biased region" description="Polar residues" evidence="1">
    <location>
        <begin position="56"/>
        <end position="82"/>
    </location>
</feature>
<feature type="compositionally biased region" description="Polar residues" evidence="1">
    <location>
        <begin position="103"/>
        <end position="135"/>
    </location>
</feature>
<evidence type="ECO:0000313" key="3">
    <source>
        <dbReference type="Proteomes" id="UP000030763"/>
    </source>
</evidence>
<gene>
    <name evidence="2" type="ORF">EMWEY_00020390</name>
</gene>
<dbReference type="GeneID" id="25336025"/>
<reference evidence="2" key="1">
    <citation type="submission" date="2013-10" db="EMBL/GenBank/DDBJ databases">
        <title>Genomic analysis of the causative agents of coccidiosis in chickens.</title>
        <authorList>
            <person name="Reid A.J."/>
            <person name="Blake D."/>
            <person name="Billington K."/>
            <person name="Browne H."/>
            <person name="Dunn M."/>
            <person name="Hung S."/>
            <person name="Kawahara F."/>
            <person name="Miranda-Saavedra D."/>
            <person name="Mourier T."/>
            <person name="Nagra H."/>
            <person name="Otto T.D."/>
            <person name="Rawlings N."/>
            <person name="Sanchez A."/>
            <person name="Sanders M."/>
            <person name="Subramaniam C."/>
            <person name="Tay Y."/>
            <person name="Dear P."/>
            <person name="Doerig C."/>
            <person name="Gruber A."/>
            <person name="Parkinson J."/>
            <person name="Shirley M."/>
            <person name="Wan K.L."/>
            <person name="Berriman M."/>
            <person name="Tomley F."/>
            <person name="Pain A."/>
        </authorList>
    </citation>
    <scope>NUCLEOTIDE SEQUENCE [LARGE SCALE GENOMIC DNA]</scope>
    <source>
        <strain evidence="2">Weybridge</strain>
    </source>
</reference>
<evidence type="ECO:0000256" key="1">
    <source>
        <dbReference type="SAM" id="MobiDB-lite"/>
    </source>
</evidence>
<dbReference type="OrthoDB" id="347227at2759"/>
<keyword evidence="3" id="KW-1185">Reference proteome</keyword>
<protein>
    <submittedName>
        <fullName evidence="2">Uncharacterized protein</fullName>
    </submittedName>
</protein>
<dbReference type="EMBL" id="HG720165">
    <property type="protein sequence ID" value="CDJ59190.1"/>
    <property type="molecule type" value="Genomic_DNA"/>
</dbReference>